<dbReference type="PANTHER" id="PTHR24039:SF28">
    <property type="entry name" value="EGF-LIKE DOMAIN-CONTAINING PROTEIN"/>
    <property type="match status" value="1"/>
</dbReference>
<accession>A0A210QRG9</accession>
<evidence type="ECO:0000259" key="9">
    <source>
        <dbReference type="PROSITE" id="PS50026"/>
    </source>
</evidence>
<feature type="compositionally biased region" description="Low complexity" evidence="8">
    <location>
        <begin position="199"/>
        <end position="221"/>
    </location>
</feature>
<evidence type="ECO:0000256" key="6">
    <source>
        <dbReference type="ARBA" id="ARBA00023180"/>
    </source>
</evidence>
<evidence type="ECO:0000256" key="4">
    <source>
        <dbReference type="ARBA" id="ARBA00022837"/>
    </source>
</evidence>
<dbReference type="InterPro" id="IPR024731">
    <property type="entry name" value="NELL2-like_EGF"/>
</dbReference>
<comment type="caution">
    <text evidence="10">The sequence shown here is derived from an EMBL/GenBank/DDBJ whole genome shotgun (WGS) entry which is preliminary data.</text>
</comment>
<keyword evidence="3" id="KW-0677">Repeat</keyword>
<keyword evidence="6" id="KW-0325">Glycoprotein</keyword>
<dbReference type="SMART" id="SM00179">
    <property type="entry name" value="EGF_CA"/>
    <property type="match status" value="1"/>
</dbReference>
<proteinExistence type="predicted"/>
<keyword evidence="4" id="KW-0106">Calcium</keyword>
<dbReference type="EMBL" id="NEDP02002292">
    <property type="protein sequence ID" value="OWF51311.1"/>
    <property type="molecule type" value="Genomic_DNA"/>
</dbReference>
<dbReference type="PROSITE" id="PS50026">
    <property type="entry name" value="EGF_3"/>
    <property type="match status" value="1"/>
</dbReference>
<dbReference type="InterPro" id="IPR000742">
    <property type="entry name" value="EGF"/>
</dbReference>
<keyword evidence="1 7" id="KW-0245">EGF-like domain</keyword>
<dbReference type="PANTHER" id="PTHR24039">
    <property type="entry name" value="FIBRILLIN-RELATED"/>
    <property type="match status" value="1"/>
</dbReference>
<evidence type="ECO:0000256" key="3">
    <source>
        <dbReference type="ARBA" id="ARBA00022737"/>
    </source>
</evidence>
<evidence type="ECO:0000256" key="1">
    <source>
        <dbReference type="ARBA" id="ARBA00022536"/>
    </source>
</evidence>
<gene>
    <name evidence="10" type="ORF">KP79_PYT24663</name>
</gene>
<organism evidence="10 11">
    <name type="scientific">Mizuhopecten yessoensis</name>
    <name type="common">Japanese scallop</name>
    <name type="synonym">Patinopecten yessoensis</name>
    <dbReference type="NCBI Taxonomy" id="6573"/>
    <lineage>
        <taxon>Eukaryota</taxon>
        <taxon>Metazoa</taxon>
        <taxon>Spiralia</taxon>
        <taxon>Lophotrochozoa</taxon>
        <taxon>Mollusca</taxon>
        <taxon>Bivalvia</taxon>
        <taxon>Autobranchia</taxon>
        <taxon>Pteriomorphia</taxon>
        <taxon>Pectinida</taxon>
        <taxon>Pectinoidea</taxon>
        <taxon>Pectinidae</taxon>
        <taxon>Mizuhopecten</taxon>
    </lineage>
</organism>
<feature type="region of interest" description="Disordered" evidence="8">
    <location>
        <begin position="176"/>
        <end position="221"/>
    </location>
</feature>
<name>A0A210QRG9_MIZYE</name>
<dbReference type="InterPro" id="IPR001881">
    <property type="entry name" value="EGF-like_Ca-bd_dom"/>
</dbReference>
<dbReference type="SUPFAM" id="SSF57196">
    <property type="entry name" value="EGF/Laminin"/>
    <property type="match status" value="1"/>
</dbReference>
<feature type="compositionally biased region" description="Polar residues" evidence="8">
    <location>
        <begin position="182"/>
        <end position="198"/>
    </location>
</feature>
<keyword evidence="5" id="KW-1015">Disulfide bond</keyword>
<evidence type="ECO:0000256" key="2">
    <source>
        <dbReference type="ARBA" id="ARBA00022729"/>
    </source>
</evidence>
<protein>
    <submittedName>
        <fullName evidence="10">Fibrillin-1</fullName>
    </submittedName>
</protein>
<sequence length="221" mass="24187">MLTLFIYSVRHHSTQIRASMWNPTVWLILATALISVPVPAISASARSHVRRPVSPSTTTLPTTQYPCGCDRNAVCIQDVCRCKSGFVGNGYFCEVNVCLTGDNMCDKNADCYKSIGSYKCVCKTGFEGDGFKCRLSALPPNPPNPFPNIQRSSDVSMRGTSYRSIQHELIPLLRPKPPPISTFPTLPTSYSPSWFTDGSPSSTTTKRPTSTTTKRAPTTTP</sequence>
<evidence type="ECO:0000256" key="7">
    <source>
        <dbReference type="PROSITE-ProRule" id="PRU00076"/>
    </source>
</evidence>
<dbReference type="Gene3D" id="2.10.25.10">
    <property type="entry name" value="Laminin"/>
    <property type="match status" value="1"/>
</dbReference>
<dbReference type="Proteomes" id="UP000242188">
    <property type="component" value="Unassembled WGS sequence"/>
</dbReference>
<keyword evidence="11" id="KW-1185">Reference proteome</keyword>
<dbReference type="SMART" id="SM00181">
    <property type="entry name" value="EGF"/>
    <property type="match status" value="2"/>
</dbReference>
<evidence type="ECO:0000256" key="8">
    <source>
        <dbReference type="SAM" id="MobiDB-lite"/>
    </source>
</evidence>
<dbReference type="AlphaFoldDB" id="A0A210QRG9"/>
<evidence type="ECO:0000313" key="10">
    <source>
        <dbReference type="EMBL" id="OWF51311.1"/>
    </source>
</evidence>
<feature type="domain" description="EGF-like" evidence="9">
    <location>
        <begin position="94"/>
        <end position="132"/>
    </location>
</feature>
<dbReference type="GO" id="GO:0005509">
    <property type="term" value="F:calcium ion binding"/>
    <property type="evidence" value="ECO:0007669"/>
    <property type="project" value="InterPro"/>
</dbReference>
<dbReference type="CDD" id="cd00054">
    <property type="entry name" value="EGF_CA"/>
    <property type="match status" value="1"/>
</dbReference>
<dbReference type="Pfam" id="PF12947">
    <property type="entry name" value="EGF_3"/>
    <property type="match status" value="1"/>
</dbReference>
<evidence type="ECO:0000256" key="5">
    <source>
        <dbReference type="ARBA" id="ARBA00023157"/>
    </source>
</evidence>
<evidence type="ECO:0000313" key="11">
    <source>
        <dbReference type="Proteomes" id="UP000242188"/>
    </source>
</evidence>
<comment type="caution">
    <text evidence="7">Lacks conserved residue(s) required for the propagation of feature annotation.</text>
</comment>
<keyword evidence="2" id="KW-0732">Signal</keyword>
<reference evidence="10 11" key="1">
    <citation type="journal article" date="2017" name="Nat. Ecol. Evol.">
        <title>Scallop genome provides insights into evolution of bilaterian karyotype and development.</title>
        <authorList>
            <person name="Wang S."/>
            <person name="Zhang J."/>
            <person name="Jiao W."/>
            <person name="Li J."/>
            <person name="Xun X."/>
            <person name="Sun Y."/>
            <person name="Guo X."/>
            <person name="Huan P."/>
            <person name="Dong B."/>
            <person name="Zhang L."/>
            <person name="Hu X."/>
            <person name="Sun X."/>
            <person name="Wang J."/>
            <person name="Zhao C."/>
            <person name="Wang Y."/>
            <person name="Wang D."/>
            <person name="Huang X."/>
            <person name="Wang R."/>
            <person name="Lv J."/>
            <person name="Li Y."/>
            <person name="Zhang Z."/>
            <person name="Liu B."/>
            <person name="Lu W."/>
            <person name="Hui Y."/>
            <person name="Liang J."/>
            <person name="Zhou Z."/>
            <person name="Hou R."/>
            <person name="Li X."/>
            <person name="Liu Y."/>
            <person name="Li H."/>
            <person name="Ning X."/>
            <person name="Lin Y."/>
            <person name="Zhao L."/>
            <person name="Xing Q."/>
            <person name="Dou J."/>
            <person name="Li Y."/>
            <person name="Mao J."/>
            <person name="Guo H."/>
            <person name="Dou H."/>
            <person name="Li T."/>
            <person name="Mu C."/>
            <person name="Jiang W."/>
            <person name="Fu Q."/>
            <person name="Fu X."/>
            <person name="Miao Y."/>
            <person name="Liu J."/>
            <person name="Yu Q."/>
            <person name="Li R."/>
            <person name="Liao H."/>
            <person name="Li X."/>
            <person name="Kong Y."/>
            <person name="Jiang Z."/>
            <person name="Chourrout D."/>
            <person name="Li R."/>
            <person name="Bao Z."/>
        </authorList>
    </citation>
    <scope>NUCLEOTIDE SEQUENCE [LARGE SCALE GENOMIC DNA]</scope>
    <source>
        <strain evidence="10 11">PY_sf001</strain>
    </source>
</reference>
<dbReference type="OrthoDB" id="41109at2759"/>
<dbReference type="FunFam" id="2.10.25.10:FF:000038">
    <property type="entry name" value="Fibrillin 2"/>
    <property type="match status" value="1"/>
</dbReference>